<feature type="signal peptide" evidence="1">
    <location>
        <begin position="1"/>
        <end position="19"/>
    </location>
</feature>
<dbReference type="AlphaFoldDB" id="A0AAJ0FYZ3"/>
<name>A0AAJ0FYZ3_9HYPO</name>
<dbReference type="Proteomes" id="UP001251528">
    <property type="component" value="Unassembled WGS sequence"/>
</dbReference>
<reference evidence="2" key="1">
    <citation type="submission" date="2023-06" db="EMBL/GenBank/DDBJ databases">
        <title>Conoideocrella luteorostrata (Hypocreales: Clavicipitaceae), a potential biocontrol fungus for elongate hemlock scale in United States Christmas tree production areas.</title>
        <authorList>
            <person name="Barrett H."/>
            <person name="Lovett B."/>
            <person name="Macias A.M."/>
            <person name="Stajich J.E."/>
            <person name="Kasson M.T."/>
        </authorList>
    </citation>
    <scope>NUCLEOTIDE SEQUENCE</scope>
    <source>
        <strain evidence="2">ARSEF 14590</strain>
    </source>
</reference>
<evidence type="ECO:0000313" key="2">
    <source>
        <dbReference type="EMBL" id="KAK2599046.1"/>
    </source>
</evidence>
<dbReference type="EMBL" id="JASWJB010000092">
    <property type="protein sequence ID" value="KAK2599046.1"/>
    <property type="molecule type" value="Genomic_DNA"/>
</dbReference>
<gene>
    <name evidence="2" type="ORF">QQS21_005513</name>
</gene>
<keyword evidence="3" id="KW-1185">Reference proteome</keyword>
<feature type="chain" id="PRO_5042469498" evidence="1">
    <location>
        <begin position="20"/>
        <end position="259"/>
    </location>
</feature>
<keyword evidence="1" id="KW-0732">Signal</keyword>
<protein>
    <submittedName>
        <fullName evidence="2">Uncharacterized protein</fullName>
    </submittedName>
</protein>
<organism evidence="2 3">
    <name type="scientific">Conoideocrella luteorostrata</name>
    <dbReference type="NCBI Taxonomy" id="1105319"/>
    <lineage>
        <taxon>Eukaryota</taxon>
        <taxon>Fungi</taxon>
        <taxon>Dikarya</taxon>
        <taxon>Ascomycota</taxon>
        <taxon>Pezizomycotina</taxon>
        <taxon>Sordariomycetes</taxon>
        <taxon>Hypocreomycetidae</taxon>
        <taxon>Hypocreales</taxon>
        <taxon>Clavicipitaceae</taxon>
        <taxon>Conoideocrella</taxon>
    </lineage>
</organism>
<accession>A0AAJ0FYZ3</accession>
<sequence length="259" mass="27249">MKVTQILSSATLMVSFVSGAAVSVEKRGASVGFENSAFAVRAAPAPVSGDANLNDVMDRWSKLFVTLTGIDSNAVSTARSAVAKQVKAAQDHLASGNTDINGLMRDSFAVARNQASSTDFNKLAATGISKAKSFLNGQNLNSYAQGLYDHANTLMSGSALNLRSVSDEVKHTRNVFARAFSNPLDFLTNAGKTVASYLQGNDLNKVAQSYLTTAASTLGAMDLNSMAPKIATGATKTLETFNWDSLANKGLQMASEYLA</sequence>
<comment type="caution">
    <text evidence="2">The sequence shown here is derived from an EMBL/GenBank/DDBJ whole genome shotgun (WGS) entry which is preliminary data.</text>
</comment>
<evidence type="ECO:0000256" key="1">
    <source>
        <dbReference type="SAM" id="SignalP"/>
    </source>
</evidence>
<proteinExistence type="predicted"/>
<evidence type="ECO:0000313" key="3">
    <source>
        <dbReference type="Proteomes" id="UP001251528"/>
    </source>
</evidence>